<gene>
    <name evidence="2" type="ORF">H7E68_11905</name>
</gene>
<sequence length="374" mass="43175">MSKDMKSDYEKALKLYHKGELKKSLECCEQGISKNLKNNSVLNLKGLILYLKGDLEGAITVWKINKDFNEDEMSKTYIRDAENDSERQKEFEKARILIKDLHIKEAIESLNICRESDFNSIQVNNALALCEFKKGEYDKSRGYINKALGINKGDINTLAIKKQLDEFTETKNVKKIVVPILLICIIISSVIIMVNLKGKDDKISNSNNNIINDKEVEQKAVDKVEADISEVQEKDESKATEENIEEVKSFSSEEIEEYYIRASTYFADGNYAEARNNLDKVIKQSVGNYLNDDILFLLASTYEKLEDINNSIKYFEEYISLYEKGNYIQEVYYKLALQYKSINIEKSKQYANKLRDNYPESIYNNNNIDSILVN</sequence>
<dbReference type="RefSeq" id="WP_185164708.1">
    <property type="nucleotide sequence ID" value="NZ_JACKWV010000005.1"/>
</dbReference>
<reference evidence="2 3" key="1">
    <citation type="submission" date="2020-08" db="EMBL/GenBank/DDBJ databases">
        <title>Clostridia isolated from Swiss meat.</title>
        <authorList>
            <person name="Wambui J."/>
            <person name="Stevens M.J.A."/>
            <person name="Stephan R."/>
        </authorList>
    </citation>
    <scope>NUCLEOTIDE SEQUENCE [LARGE SCALE GENOMIC DNA]</scope>
    <source>
        <strain evidence="2 3">CM001</strain>
    </source>
</reference>
<protein>
    <submittedName>
        <fullName evidence="2">Tetratricopeptide repeat protein</fullName>
    </submittedName>
</protein>
<evidence type="ECO:0000256" key="1">
    <source>
        <dbReference type="SAM" id="Phobius"/>
    </source>
</evidence>
<evidence type="ECO:0000313" key="3">
    <source>
        <dbReference type="Proteomes" id="UP000585258"/>
    </source>
</evidence>
<proteinExistence type="predicted"/>
<dbReference type="SMART" id="SM00028">
    <property type="entry name" value="TPR"/>
    <property type="match status" value="5"/>
</dbReference>
<dbReference type="InterPro" id="IPR011990">
    <property type="entry name" value="TPR-like_helical_dom_sf"/>
</dbReference>
<dbReference type="AlphaFoldDB" id="A0A7X0VRX9"/>
<organism evidence="2 3">
    <name type="scientific">Clostridium gasigenes</name>
    <dbReference type="NCBI Taxonomy" id="94869"/>
    <lineage>
        <taxon>Bacteria</taxon>
        <taxon>Bacillati</taxon>
        <taxon>Bacillota</taxon>
        <taxon>Clostridia</taxon>
        <taxon>Eubacteriales</taxon>
        <taxon>Clostridiaceae</taxon>
        <taxon>Clostridium</taxon>
    </lineage>
</organism>
<dbReference type="Gene3D" id="1.25.40.10">
    <property type="entry name" value="Tetratricopeptide repeat domain"/>
    <property type="match status" value="3"/>
</dbReference>
<dbReference type="EMBL" id="JACKWY010000006">
    <property type="protein sequence ID" value="MBB6715413.1"/>
    <property type="molecule type" value="Genomic_DNA"/>
</dbReference>
<evidence type="ECO:0000313" key="2">
    <source>
        <dbReference type="EMBL" id="MBB6715413.1"/>
    </source>
</evidence>
<accession>A0A7X0VRX9</accession>
<dbReference type="Proteomes" id="UP000585258">
    <property type="component" value="Unassembled WGS sequence"/>
</dbReference>
<comment type="caution">
    <text evidence="2">The sequence shown here is derived from an EMBL/GenBank/DDBJ whole genome shotgun (WGS) entry which is preliminary data.</text>
</comment>
<keyword evidence="1" id="KW-0472">Membrane</keyword>
<dbReference type="InterPro" id="IPR019734">
    <property type="entry name" value="TPR_rpt"/>
</dbReference>
<dbReference type="SUPFAM" id="SSF48452">
    <property type="entry name" value="TPR-like"/>
    <property type="match status" value="2"/>
</dbReference>
<dbReference type="Pfam" id="PF13174">
    <property type="entry name" value="TPR_6"/>
    <property type="match status" value="1"/>
</dbReference>
<keyword evidence="1" id="KW-0812">Transmembrane</keyword>
<keyword evidence="1" id="KW-1133">Transmembrane helix</keyword>
<dbReference type="Pfam" id="PF13181">
    <property type="entry name" value="TPR_8"/>
    <property type="match status" value="1"/>
</dbReference>
<feature type="transmembrane region" description="Helical" evidence="1">
    <location>
        <begin position="176"/>
        <end position="196"/>
    </location>
</feature>
<name>A0A7X0VRX9_9CLOT</name>